<comment type="caution">
    <text evidence="3">The sequence shown here is derived from an EMBL/GenBank/DDBJ whole genome shotgun (WGS) entry which is preliminary data.</text>
</comment>
<feature type="domain" description="Glycosyltransferase 2-like" evidence="2">
    <location>
        <begin position="7"/>
        <end position="174"/>
    </location>
</feature>
<dbReference type="Pfam" id="PF00535">
    <property type="entry name" value="Glycos_transf_2"/>
    <property type="match status" value="1"/>
</dbReference>
<keyword evidence="1" id="KW-0812">Transmembrane</keyword>
<evidence type="ECO:0000313" key="3">
    <source>
        <dbReference type="EMBL" id="PIQ72301.1"/>
    </source>
</evidence>
<gene>
    <name evidence="3" type="ORF">COV86_03790</name>
</gene>
<name>A0A2H0KM19_9BACT</name>
<sequence>MKYKKISIIIPVFNEEKYIKKIVSKVIKANTLNLLKEIIIVNDGSTDKTKNIINKINRNKKNVILINQEKNFGKGATLKLGFLKSTGDIVLIQDSDLEYDPTNYPLLIKPFIENNADVVFGSRFISNQPHRVLFYWHYLANIFLTMLSNIFTNLNLTDMETGFKVFRGDILRKLTPCLRSKRFGFEPEITAKISKIKDIKIYEVGISYFGRTYQEGKKIYWFDGLKAVWEIIRFNLFPDL</sequence>
<feature type="transmembrane region" description="Helical" evidence="1">
    <location>
        <begin position="132"/>
        <end position="151"/>
    </location>
</feature>
<dbReference type="EMBL" id="PCVL01000054">
    <property type="protein sequence ID" value="PIQ72301.1"/>
    <property type="molecule type" value="Genomic_DNA"/>
</dbReference>
<dbReference type="InterPro" id="IPR001173">
    <property type="entry name" value="Glyco_trans_2-like"/>
</dbReference>
<dbReference type="SUPFAM" id="SSF53448">
    <property type="entry name" value="Nucleotide-diphospho-sugar transferases"/>
    <property type="match status" value="1"/>
</dbReference>
<protein>
    <submittedName>
        <fullName evidence="3">Glycosyl transferase</fullName>
    </submittedName>
</protein>
<dbReference type="Gene3D" id="3.90.550.10">
    <property type="entry name" value="Spore Coat Polysaccharide Biosynthesis Protein SpsA, Chain A"/>
    <property type="match status" value="1"/>
</dbReference>
<evidence type="ECO:0000313" key="4">
    <source>
        <dbReference type="Proteomes" id="UP000229570"/>
    </source>
</evidence>
<dbReference type="PANTHER" id="PTHR48090:SF7">
    <property type="entry name" value="RFBJ PROTEIN"/>
    <property type="match status" value="1"/>
</dbReference>
<dbReference type="PANTHER" id="PTHR48090">
    <property type="entry name" value="UNDECAPRENYL-PHOSPHATE 4-DEOXY-4-FORMAMIDO-L-ARABINOSE TRANSFERASE-RELATED"/>
    <property type="match status" value="1"/>
</dbReference>
<evidence type="ECO:0000259" key="2">
    <source>
        <dbReference type="Pfam" id="PF00535"/>
    </source>
</evidence>
<keyword evidence="1" id="KW-1133">Transmembrane helix</keyword>
<reference evidence="3 4" key="1">
    <citation type="submission" date="2017-09" db="EMBL/GenBank/DDBJ databases">
        <title>Depth-based differentiation of microbial function through sediment-hosted aquifers and enrichment of novel symbionts in the deep terrestrial subsurface.</title>
        <authorList>
            <person name="Probst A.J."/>
            <person name="Ladd B."/>
            <person name="Jarett J.K."/>
            <person name="Geller-Mcgrath D.E."/>
            <person name="Sieber C.M."/>
            <person name="Emerson J.B."/>
            <person name="Anantharaman K."/>
            <person name="Thomas B.C."/>
            <person name="Malmstrom R."/>
            <person name="Stieglmeier M."/>
            <person name="Klingl A."/>
            <person name="Woyke T."/>
            <person name="Ryan C.M."/>
            <person name="Banfield J.F."/>
        </authorList>
    </citation>
    <scope>NUCLEOTIDE SEQUENCE [LARGE SCALE GENOMIC DNA]</scope>
    <source>
        <strain evidence="3">CG11_big_fil_rev_8_21_14_0_20_35_14</strain>
    </source>
</reference>
<dbReference type="Proteomes" id="UP000229570">
    <property type="component" value="Unassembled WGS sequence"/>
</dbReference>
<organism evidence="3 4">
    <name type="scientific">Candidatus Roizmanbacteria bacterium CG11_big_fil_rev_8_21_14_0_20_35_14</name>
    <dbReference type="NCBI Taxonomy" id="1974855"/>
    <lineage>
        <taxon>Bacteria</taxon>
        <taxon>Candidatus Roizmaniibacteriota</taxon>
    </lineage>
</organism>
<keyword evidence="1" id="KW-0472">Membrane</keyword>
<proteinExistence type="predicted"/>
<dbReference type="CDD" id="cd04179">
    <property type="entry name" value="DPM_DPG-synthase_like"/>
    <property type="match status" value="1"/>
</dbReference>
<dbReference type="InterPro" id="IPR029044">
    <property type="entry name" value="Nucleotide-diphossugar_trans"/>
</dbReference>
<dbReference type="InterPro" id="IPR050256">
    <property type="entry name" value="Glycosyltransferase_2"/>
</dbReference>
<dbReference type="AlphaFoldDB" id="A0A2H0KM19"/>
<keyword evidence="3" id="KW-0808">Transferase</keyword>
<evidence type="ECO:0000256" key="1">
    <source>
        <dbReference type="SAM" id="Phobius"/>
    </source>
</evidence>
<dbReference type="GO" id="GO:0016740">
    <property type="term" value="F:transferase activity"/>
    <property type="evidence" value="ECO:0007669"/>
    <property type="project" value="UniProtKB-KW"/>
</dbReference>
<accession>A0A2H0KM19</accession>